<accession>A0ABV3JV59</accession>
<dbReference type="RefSeq" id="WP_109282652.1">
    <property type="nucleotide sequence ID" value="NZ_JBFAUK010000004.1"/>
</dbReference>
<protein>
    <recommendedName>
        <fullName evidence="4">Heparin binding hemagglutinin HbhA</fullName>
    </recommendedName>
</protein>
<feature type="compositionally biased region" description="Basic and acidic residues" evidence="1">
    <location>
        <begin position="41"/>
        <end position="52"/>
    </location>
</feature>
<evidence type="ECO:0000256" key="1">
    <source>
        <dbReference type="SAM" id="MobiDB-lite"/>
    </source>
</evidence>
<comment type="caution">
    <text evidence="2">The sequence shown here is derived from an EMBL/GenBank/DDBJ whole genome shotgun (WGS) entry which is preliminary data.</text>
</comment>
<feature type="region of interest" description="Disordered" evidence="1">
    <location>
        <begin position="107"/>
        <end position="185"/>
    </location>
</feature>
<proteinExistence type="predicted"/>
<evidence type="ECO:0008006" key="4">
    <source>
        <dbReference type="Google" id="ProtNLM"/>
    </source>
</evidence>
<dbReference type="EMBL" id="JBFAUK010000004">
    <property type="protein sequence ID" value="MEV5506204.1"/>
    <property type="molecule type" value="Genomic_DNA"/>
</dbReference>
<dbReference type="Proteomes" id="UP001552594">
    <property type="component" value="Unassembled WGS sequence"/>
</dbReference>
<evidence type="ECO:0000313" key="3">
    <source>
        <dbReference type="Proteomes" id="UP001552594"/>
    </source>
</evidence>
<feature type="region of interest" description="Disordered" evidence="1">
    <location>
        <begin position="40"/>
        <end position="73"/>
    </location>
</feature>
<organism evidence="2 3">
    <name type="scientific">Streptomyces orinoci</name>
    <name type="common">Streptoverticillium orinoci</name>
    <dbReference type="NCBI Taxonomy" id="67339"/>
    <lineage>
        <taxon>Bacteria</taxon>
        <taxon>Bacillati</taxon>
        <taxon>Actinomycetota</taxon>
        <taxon>Actinomycetes</taxon>
        <taxon>Kitasatosporales</taxon>
        <taxon>Streptomycetaceae</taxon>
        <taxon>Streptomyces</taxon>
    </lineage>
</organism>
<reference evidence="2 3" key="1">
    <citation type="submission" date="2024-06" db="EMBL/GenBank/DDBJ databases">
        <title>The Natural Products Discovery Center: Release of the First 8490 Sequenced Strains for Exploring Actinobacteria Biosynthetic Diversity.</title>
        <authorList>
            <person name="Kalkreuter E."/>
            <person name="Kautsar S.A."/>
            <person name="Yang D."/>
            <person name="Bader C.D."/>
            <person name="Teijaro C.N."/>
            <person name="Fluegel L."/>
            <person name="Davis C.M."/>
            <person name="Simpson J.R."/>
            <person name="Lauterbach L."/>
            <person name="Steele A.D."/>
            <person name="Gui C."/>
            <person name="Meng S."/>
            <person name="Li G."/>
            <person name="Viehrig K."/>
            <person name="Ye F."/>
            <person name="Su P."/>
            <person name="Kiefer A.F."/>
            <person name="Nichols A."/>
            <person name="Cepeda A.J."/>
            <person name="Yan W."/>
            <person name="Fan B."/>
            <person name="Jiang Y."/>
            <person name="Adhikari A."/>
            <person name="Zheng C.-J."/>
            <person name="Schuster L."/>
            <person name="Cowan T.M."/>
            <person name="Smanski M.J."/>
            <person name="Chevrette M.G."/>
            <person name="De Carvalho L.P.S."/>
            <person name="Shen B."/>
        </authorList>
    </citation>
    <scope>NUCLEOTIDE SEQUENCE [LARGE SCALE GENOMIC DNA]</scope>
    <source>
        <strain evidence="2 3">NPDC052347</strain>
    </source>
</reference>
<keyword evidence="3" id="KW-1185">Reference proteome</keyword>
<evidence type="ECO:0000313" key="2">
    <source>
        <dbReference type="EMBL" id="MEV5506204.1"/>
    </source>
</evidence>
<name>A0ABV3JV59_STRON</name>
<gene>
    <name evidence="2" type="ORF">AB0L16_06960</name>
</gene>
<feature type="compositionally biased region" description="Basic residues" evidence="1">
    <location>
        <begin position="166"/>
        <end position="177"/>
    </location>
</feature>
<feature type="compositionally biased region" description="Basic and acidic residues" evidence="1">
    <location>
        <begin position="107"/>
        <end position="125"/>
    </location>
</feature>
<sequence length="185" mass="19039">MAITQDIRKATIDTAYAAAGAADLAAEKLGQLVAEAPGRLEQLRRTDPKELGQRVSKGAKEAQAQLSGKASRLAGSMDTDLKKLSQQVQDLALQGVGAAVGYVAKAGETRDKLAERGREAVKTWKGEQAAPASEIPVATEPGSASGSKAEDGSESGSGSGEDAKPAARKTAARKPAAKRAESKEQ</sequence>